<evidence type="ECO:0000256" key="2">
    <source>
        <dbReference type="SAM" id="MobiDB-lite"/>
    </source>
</evidence>
<dbReference type="EMBL" id="JAUHMF010000002">
    <property type="protein sequence ID" value="MDT8898872.1"/>
    <property type="molecule type" value="Genomic_DNA"/>
</dbReference>
<feature type="compositionally biased region" description="Polar residues" evidence="2">
    <location>
        <begin position="302"/>
        <end position="313"/>
    </location>
</feature>
<proteinExistence type="predicted"/>
<feature type="region of interest" description="Disordered" evidence="2">
    <location>
        <begin position="246"/>
        <end position="368"/>
    </location>
</feature>
<gene>
    <name evidence="4" type="ORF">QYE77_11420</name>
</gene>
<reference evidence="4 5" key="1">
    <citation type="submission" date="2023-07" db="EMBL/GenBank/DDBJ databases">
        <title>Novel species of Thermanaerothrix with wide hydrolytic capabilities.</title>
        <authorList>
            <person name="Zayulina K.S."/>
            <person name="Podosokorskaya O.A."/>
            <person name="Elcheninov A.G."/>
        </authorList>
    </citation>
    <scope>NUCLEOTIDE SEQUENCE [LARGE SCALE GENOMIC DNA]</scope>
    <source>
        <strain evidence="4 5">4228-RoL</strain>
    </source>
</reference>
<dbReference type="RefSeq" id="WP_315625537.1">
    <property type="nucleotide sequence ID" value="NZ_JAUHMF010000002.1"/>
</dbReference>
<keyword evidence="5" id="KW-1185">Reference proteome</keyword>
<dbReference type="Proteomes" id="UP001254165">
    <property type="component" value="Unassembled WGS sequence"/>
</dbReference>
<protein>
    <submittedName>
        <fullName evidence="4">DUF5667 domain-containing protein</fullName>
    </submittedName>
</protein>
<feature type="domain" description="DUF5667" evidence="3">
    <location>
        <begin position="104"/>
        <end position="196"/>
    </location>
</feature>
<feature type="coiled-coil region" evidence="1">
    <location>
        <begin position="177"/>
        <end position="204"/>
    </location>
</feature>
<feature type="compositionally biased region" description="Polar residues" evidence="2">
    <location>
        <begin position="282"/>
        <end position="291"/>
    </location>
</feature>
<evidence type="ECO:0000259" key="3">
    <source>
        <dbReference type="Pfam" id="PF18915"/>
    </source>
</evidence>
<evidence type="ECO:0000313" key="4">
    <source>
        <dbReference type="EMBL" id="MDT8898872.1"/>
    </source>
</evidence>
<sequence length="368" mass="39768">MSPVHPDPQPDPEVRAHLDTLRTIPPRDPAVAAHARQAFLEQARQLSVSARPERRLNRWNVFWSGLLYPKKEVSPMFSALTTILLVVSLLLGGSGITVAAAQASLPDDPLYPVKTWSEDLRSEITRDPQARLNLSLELAERRTAEIAQMVARDEVPPEPVLLRLQTHLQTALQLAAAQNDAQAIQALERIRQRLEVQYQRLLQQANVTNPMAQAVLARTRAMIQTHLQAVQEGLQDPQTLRQRLRQGMPETVPPRNQRPGGNPWTQDTPTPGSGYGSGQGGNPWTQDTPTPGSGYGSGQGGNPWTQDTPTPSSGYGGGQGGNPWTQYTPTPGSGYGPGPGPEATCTPGSGPMIPTAQPPRQGNGPARP</sequence>
<keyword evidence="1" id="KW-0175">Coiled coil</keyword>
<name>A0ABU3NPZ3_9CHLR</name>
<dbReference type="InterPro" id="IPR043725">
    <property type="entry name" value="DUF5667"/>
</dbReference>
<evidence type="ECO:0000313" key="5">
    <source>
        <dbReference type="Proteomes" id="UP001254165"/>
    </source>
</evidence>
<organism evidence="4 5">
    <name type="scientific">Thermanaerothrix solaris</name>
    <dbReference type="NCBI Taxonomy" id="3058434"/>
    <lineage>
        <taxon>Bacteria</taxon>
        <taxon>Bacillati</taxon>
        <taxon>Chloroflexota</taxon>
        <taxon>Anaerolineae</taxon>
        <taxon>Anaerolineales</taxon>
        <taxon>Anaerolineaceae</taxon>
        <taxon>Thermanaerothrix</taxon>
    </lineage>
</organism>
<evidence type="ECO:0000256" key="1">
    <source>
        <dbReference type="SAM" id="Coils"/>
    </source>
</evidence>
<dbReference type="Pfam" id="PF18915">
    <property type="entry name" value="DUF5667"/>
    <property type="match status" value="1"/>
</dbReference>
<accession>A0ABU3NPZ3</accession>
<comment type="caution">
    <text evidence="4">The sequence shown here is derived from an EMBL/GenBank/DDBJ whole genome shotgun (WGS) entry which is preliminary data.</text>
</comment>